<keyword evidence="2" id="KW-0964">Secreted</keyword>
<evidence type="ECO:0000313" key="8">
    <source>
        <dbReference type="Proteomes" id="UP001163046"/>
    </source>
</evidence>
<evidence type="ECO:0000256" key="2">
    <source>
        <dbReference type="ARBA" id="ARBA00022525"/>
    </source>
</evidence>
<evidence type="ECO:0000256" key="5">
    <source>
        <dbReference type="SAM" id="SignalP"/>
    </source>
</evidence>
<dbReference type="InterPro" id="IPR000885">
    <property type="entry name" value="Fib_collagen_C"/>
</dbReference>
<keyword evidence="8" id="KW-1185">Reference proteome</keyword>
<keyword evidence="3" id="KW-0176">Collagen</keyword>
<dbReference type="OrthoDB" id="5968137at2759"/>
<dbReference type="GO" id="GO:0005201">
    <property type="term" value="F:extracellular matrix structural constituent"/>
    <property type="evidence" value="ECO:0007669"/>
    <property type="project" value="InterPro"/>
</dbReference>
<name>A0A9X0CEE0_9CNID</name>
<accession>A0A9X0CEE0</accession>
<keyword evidence="5" id="KW-0732">Signal</keyword>
<evidence type="ECO:0000256" key="1">
    <source>
        <dbReference type="ARBA" id="ARBA00004613"/>
    </source>
</evidence>
<dbReference type="AlphaFoldDB" id="A0A9X0CEE0"/>
<sequence length="372" mass="41274">MRYLAVLCIILSSTLCFTNAGNYKCGPQVKKHNCDCKDKNAGLLKLADDGKLLVCDGAGWKALQYEIPFGSRTNPGSSCKDIKDNTDNAADGIYYITLKDSSNAFPVYCDMAGGGWTMIFKAVSGVNQNTFDVYNSGDTYDESEMTALDVTNQKSDSDYKNRIVSNWNDFDKSEGCPLYWRESSQGAEIRRDGSDKLNWFTKNKLQRVSSWANNIKQGSQNFFSIEGHNAIDRNFFINKNYHGSNCLTDAGWLVITGPDCDWETRHGSNAVLYPRLDAVVIWGSGKSTDGYPVWGKNAKSMSQMCWLFTCVEKRPEPQQTCPRGQSEEAVDLILLAVVAGLLVKGFGVACVEDRDPLSSLTLRNWCASQSVI</sequence>
<dbReference type="Gene3D" id="2.60.120.1000">
    <property type="match status" value="1"/>
</dbReference>
<evidence type="ECO:0000313" key="7">
    <source>
        <dbReference type="EMBL" id="KAJ7321473.1"/>
    </source>
</evidence>
<dbReference type="GO" id="GO:0005581">
    <property type="term" value="C:collagen trimer"/>
    <property type="evidence" value="ECO:0007669"/>
    <property type="project" value="UniProtKB-KW"/>
</dbReference>
<dbReference type="Proteomes" id="UP001163046">
    <property type="component" value="Unassembled WGS sequence"/>
</dbReference>
<feature type="domain" description="Fibrinogen C-terminal" evidence="6">
    <location>
        <begin position="70"/>
        <end position="119"/>
    </location>
</feature>
<dbReference type="NCBIfam" id="NF040941">
    <property type="entry name" value="GGGWT_bact"/>
    <property type="match status" value="1"/>
</dbReference>
<proteinExistence type="predicted"/>
<protein>
    <recommendedName>
        <fullName evidence="6">Fibrinogen C-terminal domain-containing protein</fullName>
    </recommendedName>
</protein>
<dbReference type="EMBL" id="MU827827">
    <property type="protein sequence ID" value="KAJ7321473.1"/>
    <property type="molecule type" value="Genomic_DNA"/>
</dbReference>
<dbReference type="SUPFAM" id="SSF56496">
    <property type="entry name" value="Fibrinogen C-terminal domain-like"/>
    <property type="match status" value="1"/>
</dbReference>
<evidence type="ECO:0000259" key="6">
    <source>
        <dbReference type="PROSITE" id="PS51406"/>
    </source>
</evidence>
<feature type="chain" id="PRO_5040820077" description="Fibrinogen C-terminal domain-containing protein" evidence="5">
    <location>
        <begin position="21"/>
        <end position="372"/>
    </location>
</feature>
<dbReference type="PROSITE" id="PS51406">
    <property type="entry name" value="FIBRINOGEN_C_2"/>
    <property type="match status" value="1"/>
</dbReference>
<feature type="signal peptide" evidence="5">
    <location>
        <begin position="1"/>
        <end position="20"/>
    </location>
</feature>
<organism evidence="7 8">
    <name type="scientific">Desmophyllum pertusum</name>
    <dbReference type="NCBI Taxonomy" id="174260"/>
    <lineage>
        <taxon>Eukaryota</taxon>
        <taxon>Metazoa</taxon>
        <taxon>Cnidaria</taxon>
        <taxon>Anthozoa</taxon>
        <taxon>Hexacorallia</taxon>
        <taxon>Scleractinia</taxon>
        <taxon>Caryophylliina</taxon>
        <taxon>Caryophylliidae</taxon>
        <taxon>Desmophyllum</taxon>
    </lineage>
</organism>
<dbReference type="Pfam" id="PF01410">
    <property type="entry name" value="COLFI"/>
    <property type="match status" value="1"/>
</dbReference>
<dbReference type="PANTHER" id="PTHR16146:SF46">
    <property type="entry name" value="INTELECTIN-1A-RELATED"/>
    <property type="match status" value="1"/>
</dbReference>
<evidence type="ECO:0000256" key="3">
    <source>
        <dbReference type="ARBA" id="ARBA00023119"/>
    </source>
</evidence>
<keyword evidence="4" id="KW-1015">Disulfide bond</keyword>
<dbReference type="InterPro" id="IPR002181">
    <property type="entry name" value="Fibrinogen_a/b/g_C_dom"/>
</dbReference>
<dbReference type="GO" id="GO:0005615">
    <property type="term" value="C:extracellular space"/>
    <property type="evidence" value="ECO:0007669"/>
    <property type="project" value="TreeGrafter"/>
</dbReference>
<gene>
    <name evidence="7" type="ORF">OS493_034826</name>
</gene>
<dbReference type="InterPro" id="IPR036056">
    <property type="entry name" value="Fibrinogen-like_C"/>
</dbReference>
<dbReference type="PANTHER" id="PTHR16146">
    <property type="entry name" value="INTELECTIN"/>
    <property type="match status" value="1"/>
</dbReference>
<reference evidence="7" key="1">
    <citation type="submission" date="2023-01" db="EMBL/GenBank/DDBJ databases">
        <title>Genome assembly of the deep-sea coral Lophelia pertusa.</title>
        <authorList>
            <person name="Herrera S."/>
            <person name="Cordes E."/>
        </authorList>
    </citation>
    <scope>NUCLEOTIDE SEQUENCE</scope>
    <source>
        <strain evidence="7">USNM1676648</strain>
        <tissue evidence="7">Polyp</tissue>
    </source>
</reference>
<comment type="subcellular location">
    <subcellularLocation>
        <location evidence="1">Secreted</location>
    </subcellularLocation>
</comment>
<dbReference type="GO" id="GO:0070492">
    <property type="term" value="F:oligosaccharide binding"/>
    <property type="evidence" value="ECO:0007669"/>
    <property type="project" value="TreeGrafter"/>
</dbReference>
<comment type="caution">
    <text evidence="7">The sequence shown here is derived from an EMBL/GenBank/DDBJ whole genome shotgun (WGS) entry which is preliminary data.</text>
</comment>
<evidence type="ECO:0000256" key="4">
    <source>
        <dbReference type="ARBA" id="ARBA00023157"/>
    </source>
</evidence>